<evidence type="ECO:0000313" key="3">
    <source>
        <dbReference type="EMBL" id="ORX65956.1"/>
    </source>
</evidence>
<name>A0A1Y1VY70_9FUNG</name>
<gene>
    <name evidence="3" type="ORF">DL89DRAFT_270504</name>
</gene>
<keyword evidence="2" id="KW-0472">Membrane</keyword>
<dbReference type="RefSeq" id="XP_040740027.1">
    <property type="nucleotide sequence ID" value="XM_040888739.1"/>
</dbReference>
<proteinExistence type="predicted"/>
<keyword evidence="2" id="KW-1133">Transmembrane helix</keyword>
<sequence>MSAIVRLRRALSSFSSYFYTASSPDTLHITPSFDSEFGQYPSADPIARDSIATTLGRHADMQKDRTVVKLVLQFVVLCVVSLVPVGIAALGLTFSHPSTAVLVSVYVVTGAISLTGATASSVYTYRRINRLVDGRQHQLPFAGQESQTSQVTRVTSALDAFSATQRWYLPEHMHTTPTLVPRSQLYAVERSLSPLPSSNRPSLEATRGSTLAYQSSGYLPGLIRVQPLYKPDPVHVKSAARVKYIPLKTIHSSDSSIGLPPVVSVFASQPLAASNNLDRYSASTTCIDGMRKSLEADGLHETTDDTSGLVNDDDDDENEDDESDAGSARIYDFDEVKIKSTCSLDGALLALRPHSSSTIVVPPPRCTSCMRTHSEYRKEEHSAFVREIAHLNAVVVQSSRPKIVNADQLYQTSPSAFSSTGYSTPAFPEPPPGPAMRLQYHAMPPISAVLMSTCDLQLPLRYTKQGVSQGSTRSIYGERSAAESMAVEDYSLDHLAASQFSRPEVPRPQPTWIEPSEPVYGRLAVPEGIDVNQIVGKLQYIVSCQSSDTSQTTSVSSAEMKGLDEPMLESSGLGWRRNTMSKIRERKIESSSSEDGPGSEVFDISGSDGSLPDVYYASAVSHPAVPLRSSTGSSSDVQSHVSLCSDYSQAPPRSTSLTTGVNLDWQTTVQLFHRPDISLGDSAANLPAHCTLINLGVSEIKLVPHRVEQATVSLSSNQGSAAGNNTTLACSDMCEISERSSLAIDDDSVVLVQVA</sequence>
<evidence type="ECO:0000256" key="2">
    <source>
        <dbReference type="SAM" id="Phobius"/>
    </source>
</evidence>
<keyword evidence="2" id="KW-0812">Transmembrane</keyword>
<feature type="compositionally biased region" description="Low complexity" evidence="1">
    <location>
        <begin position="590"/>
        <end position="600"/>
    </location>
</feature>
<dbReference type="Proteomes" id="UP000193922">
    <property type="component" value="Unassembled WGS sequence"/>
</dbReference>
<evidence type="ECO:0000313" key="4">
    <source>
        <dbReference type="Proteomes" id="UP000193922"/>
    </source>
</evidence>
<dbReference type="EMBL" id="MCFD01000019">
    <property type="protein sequence ID" value="ORX65956.1"/>
    <property type="molecule type" value="Genomic_DNA"/>
</dbReference>
<accession>A0A1Y1VY70</accession>
<feature type="region of interest" description="Disordered" evidence="1">
    <location>
        <begin position="585"/>
        <end position="604"/>
    </location>
</feature>
<reference evidence="3 4" key="1">
    <citation type="submission" date="2016-07" db="EMBL/GenBank/DDBJ databases">
        <title>Pervasive Adenine N6-methylation of Active Genes in Fungi.</title>
        <authorList>
            <consortium name="DOE Joint Genome Institute"/>
            <person name="Mondo S.J."/>
            <person name="Dannebaum R.O."/>
            <person name="Kuo R.C."/>
            <person name="Labutti K."/>
            <person name="Haridas S."/>
            <person name="Kuo A."/>
            <person name="Salamov A."/>
            <person name="Ahrendt S.R."/>
            <person name="Lipzen A."/>
            <person name="Sullivan W."/>
            <person name="Andreopoulos W.B."/>
            <person name="Clum A."/>
            <person name="Lindquist E."/>
            <person name="Daum C."/>
            <person name="Ramamoorthy G.K."/>
            <person name="Gryganskyi A."/>
            <person name="Culley D."/>
            <person name="Magnuson J.K."/>
            <person name="James T.Y."/>
            <person name="O'Malley M.A."/>
            <person name="Stajich J.E."/>
            <person name="Spatafora J.W."/>
            <person name="Visel A."/>
            <person name="Grigoriev I.V."/>
        </authorList>
    </citation>
    <scope>NUCLEOTIDE SEQUENCE [LARGE SCALE GENOMIC DNA]</scope>
    <source>
        <strain evidence="3 4">ATCC 12442</strain>
    </source>
</reference>
<organism evidence="3 4">
    <name type="scientific">Linderina pennispora</name>
    <dbReference type="NCBI Taxonomy" id="61395"/>
    <lineage>
        <taxon>Eukaryota</taxon>
        <taxon>Fungi</taxon>
        <taxon>Fungi incertae sedis</taxon>
        <taxon>Zoopagomycota</taxon>
        <taxon>Kickxellomycotina</taxon>
        <taxon>Kickxellomycetes</taxon>
        <taxon>Kickxellales</taxon>
        <taxon>Kickxellaceae</taxon>
        <taxon>Linderina</taxon>
    </lineage>
</organism>
<feature type="region of interest" description="Disordered" evidence="1">
    <location>
        <begin position="297"/>
        <end position="328"/>
    </location>
</feature>
<dbReference type="AlphaFoldDB" id="A0A1Y1VY70"/>
<keyword evidence="4" id="KW-1185">Reference proteome</keyword>
<dbReference type="GeneID" id="63805387"/>
<evidence type="ECO:0000256" key="1">
    <source>
        <dbReference type="SAM" id="MobiDB-lite"/>
    </source>
</evidence>
<evidence type="ECO:0008006" key="5">
    <source>
        <dbReference type="Google" id="ProtNLM"/>
    </source>
</evidence>
<protein>
    <recommendedName>
        <fullName evidence="5">Transmembrane protein</fullName>
    </recommendedName>
</protein>
<comment type="caution">
    <text evidence="3">The sequence shown here is derived from an EMBL/GenBank/DDBJ whole genome shotgun (WGS) entry which is preliminary data.</text>
</comment>
<feature type="transmembrane region" description="Helical" evidence="2">
    <location>
        <begin position="70"/>
        <end position="94"/>
    </location>
</feature>
<feature type="compositionally biased region" description="Acidic residues" evidence="1">
    <location>
        <begin position="311"/>
        <end position="324"/>
    </location>
</feature>
<feature type="transmembrane region" description="Helical" evidence="2">
    <location>
        <begin position="100"/>
        <end position="125"/>
    </location>
</feature>